<dbReference type="PANTHER" id="PTHR37984">
    <property type="entry name" value="PROTEIN CBG26694"/>
    <property type="match status" value="1"/>
</dbReference>
<organism evidence="9 10">
    <name type="scientific">Phytophthora megakarya</name>
    <dbReference type="NCBI Taxonomy" id="4795"/>
    <lineage>
        <taxon>Eukaryota</taxon>
        <taxon>Sar</taxon>
        <taxon>Stramenopiles</taxon>
        <taxon>Oomycota</taxon>
        <taxon>Peronosporomycetes</taxon>
        <taxon>Peronosporales</taxon>
        <taxon>Peronosporaceae</taxon>
        <taxon>Phytophthora</taxon>
    </lineage>
</organism>
<dbReference type="GO" id="GO:0016787">
    <property type="term" value="F:hydrolase activity"/>
    <property type="evidence" value="ECO:0007669"/>
    <property type="project" value="UniProtKB-KW"/>
</dbReference>
<reference evidence="10" key="1">
    <citation type="submission" date="2017-03" db="EMBL/GenBank/DDBJ databases">
        <title>Phytopthora megakarya and P. palmivora, two closely related causual agents of cacao black pod achieved similar genome size and gene model numbers by different mechanisms.</title>
        <authorList>
            <person name="Ali S."/>
            <person name="Shao J."/>
            <person name="Larry D.J."/>
            <person name="Kronmiller B."/>
            <person name="Shen D."/>
            <person name="Strem M.D."/>
            <person name="Melnick R.L."/>
            <person name="Guiltinan M.J."/>
            <person name="Tyler B.M."/>
            <person name="Meinhardt L.W."/>
            <person name="Bailey B.A."/>
        </authorList>
    </citation>
    <scope>NUCLEOTIDE SEQUENCE [LARGE SCALE GENOMIC DNA]</scope>
    <source>
        <strain evidence="10">zdho120</strain>
    </source>
</reference>
<dbReference type="InterPro" id="IPR041588">
    <property type="entry name" value="Integrase_H2C2"/>
</dbReference>
<keyword evidence="1" id="KW-0808">Transferase</keyword>
<evidence type="ECO:0000256" key="3">
    <source>
        <dbReference type="ARBA" id="ARBA00022722"/>
    </source>
</evidence>
<sequence length="314" mass="35931">MTFPDANADILFFTDASGTIYGIVVTQVRDWDASLPVDKQNHELVVCKGGTFKHSELNWSVVEKEAFLIVYAYQDLEYLLHRPKGFRLFCDHANLAYIFAPDVELKKHVRDQLQRWAMRLCGVHCTIEHIRGEQNVWADIISRWHTCELARVAAVQTRSHHVVPVSSLARPRPLSDDNFVFPTHDEKEAPRERSSLPPFEEEDSTVTIDGCLWVPAAAKELLARIFIIAHCGAHGHRGQEPIVLVIKERFFIARLEVKVAKFVRECLLCKHFKGPRLITRPYGPLLTPTQRNEIVHWDFLTLGEGFGDAKYLLS</sequence>
<name>A0A225WM69_9STRA</name>
<dbReference type="InterPro" id="IPR041373">
    <property type="entry name" value="RT_RNaseH"/>
</dbReference>
<evidence type="ECO:0000259" key="8">
    <source>
        <dbReference type="Pfam" id="PF17921"/>
    </source>
</evidence>
<comment type="caution">
    <text evidence="9">The sequence shown here is derived from an EMBL/GenBank/DDBJ whole genome shotgun (WGS) entry which is preliminary data.</text>
</comment>
<dbReference type="SUPFAM" id="SSF56672">
    <property type="entry name" value="DNA/RNA polymerases"/>
    <property type="match status" value="1"/>
</dbReference>
<keyword evidence="2" id="KW-0548">Nucleotidyltransferase</keyword>
<dbReference type="GO" id="GO:0003964">
    <property type="term" value="F:RNA-directed DNA polymerase activity"/>
    <property type="evidence" value="ECO:0007669"/>
    <property type="project" value="UniProtKB-KW"/>
</dbReference>
<dbReference type="InterPro" id="IPR043502">
    <property type="entry name" value="DNA/RNA_pol_sf"/>
</dbReference>
<evidence type="ECO:0000313" key="10">
    <source>
        <dbReference type="Proteomes" id="UP000198211"/>
    </source>
</evidence>
<evidence type="ECO:0008006" key="11">
    <source>
        <dbReference type="Google" id="ProtNLM"/>
    </source>
</evidence>
<keyword evidence="3" id="KW-0540">Nuclease</keyword>
<dbReference type="GO" id="GO:0004519">
    <property type="term" value="F:endonuclease activity"/>
    <property type="evidence" value="ECO:0007669"/>
    <property type="project" value="UniProtKB-KW"/>
</dbReference>
<dbReference type="Pfam" id="PF17917">
    <property type="entry name" value="RT_RNaseH"/>
    <property type="match status" value="1"/>
</dbReference>
<accession>A0A225WM69</accession>
<dbReference type="AlphaFoldDB" id="A0A225WM69"/>
<keyword evidence="4" id="KW-0255">Endonuclease</keyword>
<protein>
    <recommendedName>
        <fullName evidence="11">Reverse transcriptase RNase H-like domain-containing protein</fullName>
    </recommendedName>
</protein>
<evidence type="ECO:0000256" key="1">
    <source>
        <dbReference type="ARBA" id="ARBA00022679"/>
    </source>
</evidence>
<feature type="domain" description="Integrase zinc-binding" evidence="8">
    <location>
        <begin position="220"/>
        <end position="273"/>
    </location>
</feature>
<keyword evidence="5" id="KW-0378">Hydrolase</keyword>
<evidence type="ECO:0000256" key="5">
    <source>
        <dbReference type="ARBA" id="ARBA00022801"/>
    </source>
</evidence>
<evidence type="ECO:0000259" key="7">
    <source>
        <dbReference type="Pfam" id="PF17917"/>
    </source>
</evidence>
<dbReference type="PANTHER" id="PTHR37984:SF5">
    <property type="entry name" value="PROTEIN NYNRIN-LIKE"/>
    <property type="match status" value="1"/>
</dbReference>
<keyword evidence="10" id="KW-1185">Reference proteome</keyword>
<evidence type="ECO:0000256" key="6">
    <source>
        <dbReference type="ARBA" id="ARBA00022918"/>
    </source>
</evidence>
<gene>
    <name evidence="9" type="ORF">PHMEG_0007862</name>
</gene>
<feature type="domain" description="Reverse transcriptase RNase H-like" evidence="7">
    <location>
        <begin position="6"/>
        <end position="120"/>
    </location>
</feature>
<evidence type="ECO:0000256" key="2">
    <source>
        <dbReference type="ARBA" id="ARBA00022695"/>
    </source>
</evidence>
<evidence type="ECO:0000313" key="9">
    <source>
        <dbReference type="EMBL" id="OWZ18107.1"/>
    </source>
</evidence>
<evidence type="ECO:0000256" key="4">
    <source>
        <dbReference type="ARBA" id="ARBA00022759"/>
    </source>
</evidence>
<dbReference type="Pfam" id="PF17921">
    <property type="entry name" value="Integrase_H2C2"/>
    <property type="match status" value="1"/>
</dbReference>
<dbReference type="EMBL" id="NBNE01000641">
    <property type="protein sequence ID" value="OWZ18107.1"/>
    <property type="molecule type" value="Genomic_DNA"/>
</dbReference>
<proteinExistence type="predicted"/>
<dbReference type="Proteomes" id="UP000198211">
    <property type="component" value="Unassembled WGS sequence"/>
</dbReference>
<dbReference type="InterPro" id="IPR050951">
    <property type="entry name" value="Retrovirus_Pol_polyprotein"/>
</dbReference>
<keyword evidence="6" id="KW-0695">RNA-directed DNA polymerase</keyword>
<dbReference type="OrthoDB" id="123732at2759"/>